<feature type="domain" description="K Homology" evidence="4">
    <location>
        <begin position="508"/>
        <end position="588"/>
    </location>
</feature>
<keyword evidence="1" id="KW-0677">Repeat</keyword>
<dbReference type="Gene3D" id="3.30.1370.10">
    <property type="entry name" value="K Homology domain, type 1"/>
    <property type="match status" value="4"/>
</dbReference>
<name>A0A484NDX7_9ASTE</name>
<dbReference type="Proteomes" id="UP000595140">
    <property type="component" value="Unassembled WGS sequence"/>
</dbReference>
<feature type="domain" description="K Homology" evidence="4">
    <location>
        <begin position="796"/>
        <end position="866"/>
    </location>
</feature>
<feature type="domain" description="K Homology" evidence="4">
    <location>
        <begin position="367"/>
        <end position="442"/>
    </location>
</feature>
<dbReference type="GO" id="GO:0003723">
    <property type="term" value="F:RNA binding"/>
    <property type="evidence" value="ECO:0007669"/>
    <property type="project" value="UniProtKB-UniRule"/>
</dbReference>
<evidence type="ECO:0000313" key="5">
    <source>
        <dbReference type="EMBL" id="VFQ98468.1"/>
    </source>
</evidence>
<evidence type="ECO:0000313" key="6">
    <source>
        <dbReference type="Proteomes" id="UP000595140"/>
    </source>
</evidence>
<dbReference type="CDD" id="cd22460">
    <property type="entry name" value="KH-I_PEPPER_rpt2_like"/>
    <property type="match status" value="2"/>
</dbReference>
<dbReference type="InterPro" id="IPR004087">
    <property type="entry name" value="KH_dom"/>
</dbReference>
<dbReference type="Pfam" id="PF00013">
    <property type="entry name" value="KH_1"/>
    <property type="match status" value="5"/>
</dbReference>
<dbReference type="PROSITE" id="PS50084">
    <property type="entry name" value="KH_TYPE_1"/>
    <property type="match status" value="5"/>
</dbReference>
<accession>A0A484NDX7</accession>
<dbReference type="InterPro" id="IPR036612">
    <property type="entry name" value="KH_dom_type_1_sf"/>
</dbReference>
<dbReference type="AlphaFoldDB" id="A0A484NDX7"/>
<feature type="region of interest" description="Disordered" evidence="3">
    <location>
        <begin position="292"/>
        <end position="312"/>
    </location>
</feature>
<feature type="region of interest" description="Disordered" evidence="3">
    <location>
        <begin position="194"/>
        <end position="226"/>
    </location>
</feature>
<dbReference type="OrthoDB" id="442947at2759"/>
<dbReference type="CDD" id="cd22459">
    <property type="entry name" value="KH-I_PEPPER_rpt1_like"/>
    <property type="match status" value="1"/>
</dbReference>
<proteinExistence type="predicted"/>
<evidence type="ECO:0000256" key="2">
    <source>
        <dbReference type="PROSITE-ProRule" id="PRU00117"/>
    </source>
</evidence>
<feature type="region of interest" description="Disordered" evidence="3">
    <location>
        <begin position="758"/>
        <end position="777"/>
    </location>
</feature>
<dbReference type="SUPFAM" id="SSF54791">
    <property type="entry name" value="Eukaryotic type KH-domain (KH-domain type I)"/>
    <property type="match status" value="5"/>
</dbReference>
<feature type="region of interest" description="Disordered" evidence="3">
    <location>
        <begin position="441"/>
        <end position="508"/>
    </location>
</feature>
<keyword evidence="6" id="KW-1185">Reference proteome</keyword>
<gene>
    <name evidence="5" type="ORF">CCAM_LOCUS40244</name>
</gene>
<evidence type="ECO:0000256" key="1">
    <source>
        <dbReference type="ARBA" id="ARBA00022737"/>
    </source>
</evidence>
<dbReference type="PANTHER" id="PTHR10288">
    <property type="entry name" value="KH DOMAIN CONTAINING RNA BINDING PROTEIN"/>
    <property type="match status" value="1"/>
</dbReference>
<feature type="domain" description="K Homology" evidence="4">
    <location>
        <begin position="593"/>
        <end position="668"/>
    </location>
</feature>
<feature type="compositionally biased region" description="Basic and acidic residues" evidence="3">
    <location>
        <begin position="197"/>
        <end position="211"/>
    </location>
</feature>
<dbReference type="CDD" id="cd22462">
    <property type="entry name" value="KH-I_HEN4_like_rpt5"/>
    <property type="match status" value="1"/>
</dbReference>
<evidence type="ECO:0000256" key="3">
    <source>
        <dbReference type="SAM" id="MobiDB-lite"/>
    </source>
</evidence>
<sequence>MAPVEDKLREARLRWFGHVRRRDADAPVRRCERIMVIGGSRGRGRPRKNWKEVIRQDLGLLTLTEDMALDRNLWRTRIKVAELFVECGGDLYPSDSMNDVSVETLGNKLADVVDEDDMASFDNWGASVGSSLSSSSSHHPSKKASINSYPTDCNHCRRKLHSDPEAFLHLQPGVLSPTRDFSQRFLDMSVQLTPSKRPHDQSIAETNERGNWKKSAGLGSERSPLKSSSQTKLIRILCHISRISSIVGEDGSTLPEIGQATGADVHVEDAVPGCNERVVVILSSENKNEAGSEKHKIKIKETDSKDNKSEMDVNDRIGQNKQSDQVDDYKLKNKVSSVQEALVFLFERMASDDLEKDMQDEDKKGCSSLTVRFLILSSQVNCLLGKGGSVLTQMSSESGADISILPRDKLPSCASSSDELVQVSGPYNAVKKALRSVSQQLLESNPEGEDTLSANPNGPSSHSIGHRSSSHDSHPRPNFPFLGQRPPYSDGNPDGDAGFPGQANPPQDALTFRLLCPEERVGGIIGKGGSIIKTIQHETGCDIQILEGVAKSEDRIIAISGPAHPQDRVSPPQDALLHVQSRIFRALPAIKDNSMLARLLVSSNQIGCLLGKGGSIIAEMRKSTGAYIRILGKEQTPKCASENEEVVQVNGEFQKVQEALFQITSRLQEHFFRNAFPPMNQLSAAHFLDHMPPFPPSHNGRGGLSPPGMYPSMGPPSFHRFDAIGGLPPRGDFHPHDDRPPLISNFHRPGFPPISETMLSSGPWVPQGPIDGGGPTGLPLKKRIGGFAGGSPAIITNTKVEVVVPRSAVPEIYGDDGGCLRQICEISDAKVTINDPKPGATETMIIISGTPEQTNAAQSLIQAFVMLDSQA</sequence>
<dbReference type="EMBL" id="OOIL02006592">
    <property type="protein sequence ID" value="VFQ98468.1"/>
    <property type="molecule type" value="Genomic_DNA"/>
</dbReference>
<protein>
    <recommendedName>
        <fullName evidence="4">K Homology domain-containing protein</fullName>
    </recommendedName>
</protein>
<dbReference type="Gene3D" id="3.30.310.210">
    <property type="match status" value="1"/>
</dbReference>
<organism evidence="5 6">
    <name type="scientific">Cuscuta campestris</name>
    <dbReference type="NCBI Taxonomy" id="132261"/>
    <lineage>
        <taxon>Eukaryota</taxon>
        <taxon>Viridiplantae</taxon>
        <taxon>Streptophyta</taxon>
        <taxon>Embryophyta</taxon>
        <taxon>Tracheophyta</taxon>
        <taxon>Spermatophyta</taxon>
        <taxon>Magnoliopsida</taxon>
        <taxon>eudicotyledons</taxon>
        <taxon>Gunneridae</taxon>
        <taxon>Pentapetalae</taxon>
        <taxon>asterids</taxon>
        <taxon>lamiids</taxon>
        <taxon>Solanales</taxon>
        <taxon>Convolvulaceae</taxon>
        <taxon>Cuscuteae</taxon>
        <taxon>Cuscuta</taxon>
        <taxon>Cuscuta subgen. Grammica</taxon>
        <taxon>Cuscuta sect. Cleistogrammica</taxon>
    </lineage>
</organism>
<feature type="domain" description="K Homology" evidence="4">
    <location>
        <begin position="230"/>
        <end position="304"/>
    </location>
</feature>
<keyword evidence="2" id="KW-0694">RNA-binding</keyword>
<dbReference type="SMART" id="SM00322">
    <property type="entry name" value="KH"/>
    <property type="match status" value="5"/>
</dbReference>
<dbReference type="InterPro" id="IPR004088">
    <property type="entry name" value="KH_dom_type_1"/>
</dbReference>
<reference evidence="5 6" key="1">
    <citation type="submission" date="2018-04" db="EMBL/GenBank/DDBJ databases">
        <authorList>
            <person name="Vogel A."/>
        </authorList>
    </citation>
    <scope>NUCLEOTIDE SEQUENCE [LARGE SCALE GENOMIC DNA]</scope>
</reference>
<evidence type="ECO:0000259" key="4">
    <source>
        <dbReference type="SMART" id="SM00322"/>
    </source>
</evidence>